<proteinExistence type="inferred from homology"/>
<dbReference type="InterPro" id="IPR006015">
    <property type="entry name" value="Universal_stress_UspA"/>
</dbReference>
<dbReference type="STRING" id="690879.TSACC_23223"/>
<feature type="domain" description="UspA" evidence="2">
    <location>
        <begin position="1"/>
        <end position="138"/>
    </location>
</feature>
<dbReference type="PANTHER" id="PTHR46268">
    <property type="entry name" value="STRESS RESPONSE PROTEIN NHAX"/>
    <property type="match status" value="1"/>
</dbReference>
<dbReference type="AlphaFoldDB" id="A0A146GAY8"/>
<dbReference type="Gene3D" id="3.40.50.620">
    <property type="entry name" value="HUPs"/>
    <property type="match status" value="1"/>
</dbReference>
<dbReference type="InterPro" id="IPR006016">
    <property type="entry name" value="UspA"/>
</dbReference>
<name>A0A146GAY8_TERSA</name>
<dbReference type="EMBL" id="BDCO01000002">
    <property type="protein sequence ID" value="GAT34789.1"/>
    <property type="molecule type" value="Genomic_DNA"/>
</dbReference>
<protein>
    <submittedName>
        <fullName evidence="3">Manganese transport protein</fullName>
    </submittedName>
</protein>
<dbReference type="RefSeq" id="WP_075080391.1">
    <property type="nucleotide sequence ID" value="NZ_BDCO01000002.1"/>
</dbReference>
<evidence type="ECO:0000313" key="3">
    <source>
        <dbReference type="EMBL" id="GAT34789.1"/>
    </source>
</evidence>
<dbReference type="Proteomes" id="UP000076023">
    <property type="component" value="Unassembled WGS sequence"/>
</dbReference>
<dbReference type="PANTHER" id="PTHR46268:SF6">
    <property type="entry name" value="UNIVERSAL STRESS PROTEIN UP12"/>
    <property type="match status" value="1"/>
</dbReference>
<evidence type="ECO:0000259" key="2">
    <source>
        <dbReference type="Pfam" id="PF00582"/>
    </source>
</evidence>
<reference evidence="4" key="1">
    <citation type="journal article" date="2017" name="Genome Announc.">
        <title>Draft Genome Sequence of Terrimicrobium sacchariphilum NM-5T, a Facultative Anaerobic Soil Bacterium of the Class Spartobacteria.</title>
        <authorList>
            <person name="Qiu Y.L."/>
            <person name="Tourlousse D.M."/>
            <person name="Matsuura N."/>
            <person name="Ohashi A."/>
            <person name="Sekiguchi Y."/>
        </authorList>
    </citation>
    <scope>NUCLEOTIDE SEQUENCE [LARGE SCALE GENOMIC DNA]</scope>
    <source>
        <strain evidence="4">NM-5</strain>
    </source>
</reference>
<accession>A0A146GAY8</accession>
<sequence>MYHHILIPVENSPADETILDHIKPLARWSNACIVLLHVADGWVARNYDQLKLAESEEIIEDRAYLERRAKELTAEGFTVTYHLAMGEPSDEIVKFAKQDHIDLIAMSTHGHRFISDLLYGATVDKVRHLVDIPVLLLKAKDR</sequence>
<dbReference type="PRINTS" id="PR01438">
    <property type="entry name" value="UNVRSLSTRESS"/>
</dbReference>
<dbReference type="Pfam" id="PF00582">
    <property type="entry name" value="Usp"/>
    <property type="match status" value="1"/>
</dbReference>
<dbReference type="InParanoid" id="A0A146GAY8"/>
<dbReference type="SUPFAM" id="SSF52402">
    <property type="entry name" value="Adenine nucleotide alpha hydrolases-like"/>
    <property type="match status" value="1"/>
</dbReference>
<organism evidence="3 4">
    <name type="scientific">Terrimicrobium sacchariphilum</name>
    <dbReference type="NCBI Taxonomy" id="690879"/>
    <lineage>
        <taxon>Bacteria</taxon>
        <taxon>Pseudomonadati</taxon>
        <taxon>Verrucomicrobiota</taxon>
        <taxon>Terrimicrobiia</taxon>
        <taxon>Terrimicrobiales</taxon>
        <taxon>Terrimicrobiaceae</taxon>
        <taxon>Terrimicrobium</taxon>
    </lineage>
</organism>
<dbReference type="OrthoDB" id="9794782at2"/>
<comment type="caution">
    <text evidence="3">The sequence shown here is derived from an EMBL/GenBank/DDBJ whole genome shotgun (WGS) entry which is preliminary data.</text>
</comment>
<comment type="similarity">
    <text evidence="1">Belongs to the universal stress protein A family.</text>
</comment>
<dbReference type="CDD" id="cd00293">
    <property type="entry name" value="USP-like"/>
    <property type="match status" value="1"/>
</dbReference>
<dbReference type="InterPro" id="IPR014729">
    <property type="entry name" value="Rossmann-like_a/b/a_fold"/>
</dbReference>
<evidence type="ECO:0000256" key="1">
    <source>
        <dbReference type="ARBA" id="ARBA00008791"/>
    </source>
</evidence>
<evidence type="ECO:0000313" key="4">
    <source>
        <dbReference type="Proteomes" id="UP000076023"/>
    </source>
</evidence>
<gene>
    <name evidence="3" type="ORF">TSACC_23223</name>
</gene>
<keyword evidence="4" id="KW-1185">Reference proteome</keyword>